<comment type="similarity">
    <text evidence="2">Belongs to the EspG family.</text>
</comment>
<dbReference type="Pfam" id="PF14011">
    <property type="entry name" value="ESX-1_EspG"/>
    <property type="match status" value="1"/>
</dbReference>
<evidence type="ECO:0000313" key="6">
    <source>
        <dbReference type="Proteomes" id="UP001595833"/>
    </source>
</evidence>
<evidence type="ECO:0000256" key="4">
    <source>
        <dbReference type="ARBA" id="ARBA00023186"/>
    </source>
</evidence>
<gene>
    <name evidence="5" type="ORF">ACFPFM_40550</name>
</gene>
<sequence>MDRRGERGENELPEEILCSPAELDVVGEAMDLEVRRFPFTIGYHGSTRTERARLVETVHRDLAARGLVEGSRFTPEFTEVLRLFARAPLTIALAGSDSGDHLTALAALEGRSALLAIQTGENISFRRCSTQAALRGLVALPPTLPAGTGEPVTVTESPKPDEIEDFSQFRVTRRMQFTPTAESLVAEVLGRPRTGAGYFVASARDRHGREKPVGSLTYLDTDMGRYAAVPGTGPRGEASATYRPWDQRYIEAHLSEILDTYG</sequence>
<keyword evidence="6" id="KW-1185">Reference proteome</keyword>
<evidence type="ECO:0000313" key="5">
    <source>
        <dbReference type="EMBL" id="MFC5060039.1"/>
    </source>
</evidence>
<keyword evidence="4" id="KW-0143">Chaperone</keyword>
<comment type="subcellular location">
    <subcellularLocation>
        <location evidence="1">Cytoplasm</location>
    </subcellularLocation>
</comment>
<dbReference type="InterPro" id="IPR025734">
    <property type="entry name" value="EspG"/>
</dbReference>
<evidence type="ECO:0000256" key="1">
    <source>
        <dbReference type="ARBA" id="ARBA00004496"/>
    </source>
</evidence>
<comment type="caution">
    <text evidence="5">The sequence shown here is derived from an EMBL/GenBank/DDBJ whole genome shotgun (WGS) entry which is preliminary data.</text>
</comment>
<name>A0ABV9YDT7_9PSEU</name>
<organism evidence="5 6">
    <name type="scientific">Saccharothrix xinjiangensis</name>
    <dbReference type="NCBI Taxonomy" id="204798"/>
    <lineage>
        <taxon>Bacteria</taxon>
        <taxon>Bacillati</taxon>
        <taxon>Actinomycetota</taxon>
        <taxon>Actinomycetes</taxon>
        <taxon>Pseudonocardiales</taxon>
        <taxon>Pseudonocardiaceae</taxon>
        <taxon>Saccharothrix</taxon>
    </lineage>
</organism>
<dbReference type="EMBL" id="JBHSJB010000052">
    <property type="protein sequence ID" value="MFC5060039.1"/>
    <property type="molecule type" value="Genomic_DNA"/>
</dbReference>
<evidence type="ECO:0000256" key="3">
    <source>
        <dbReference type="ARBA" id="ARBA00022490"/>
    </source>
</evidence>
<reference evidence="6" key="1">
    <citation type="journal article" date="2019" name="Int. J. Syst. Evol. Microbiol.">
        <title>The Global Catalogue of Microorganisms (GCM) 10K type strain sequencing project: providing services to taxonomists for standard genome sequencing and annotation.</title>
        <authorList>
            <consortium name="The Broad Institute Genomics Platform"/>
            <consortium name="The Broad Institute Genome Sequencing Center for Infectious Disease"/>
            <person name="Wu L."/>
            <person name="Ma J."/>
        </authorList>
    </citation>
    <scope>NUCLEOTIDE SEQUENCE [LARGE SCALE GENOMIC DNA]</scope>
    <source>
        <strain evidence="6">KCTC 12848</strain>
    </source>
</reference>
<dbReference type="Proteomes" id="UP001595833">
    <property type="component" value="Unassembled WGS sequence"/>
</dbReference>
<evidence type="ECO:0000256" key="2">
    <source>
        <dbReference type="ARBA" id="ARBA00006411"/>
    </source>
</evidence>
<proteinExistence type="inferred from homology"/>
<accession>A0ABV9YDT7</accession>
<keyword evidence="3" id="KW-0963">Cytoplasm</keyword>
<protein>
    <submittedName>
        <fullName evidence="5">ESX secretion-associated protein EspG</fullName>
    </submittedName>
</protein>